<accession>A0A1S1MLA3</accession>
<keyword evidence="1" id="KW-0732">Signal</keyword>
<proteinExistence type="predicted"/>
<dbReference type="PANTHER" id="PTHR43283:SF7">
    <property type="entry name" value="BETA-LACTAMASE-RELATED DOMAIN-CONTAINING PROTEIN"/>
    <property type="match status" value="1"/>
</dbReference>
<dbReference type="RefSeq" id="WP_070986689.1">
    <property type="nucleotide sequence ID" value="NZ_MKJU01000030.1"/>
</dbReference>
<sequence length="407" mass="45542">MNMFVKHLLAMSVLSTMSTTLYANTIDTKPCAKTTTPAPVILDTQKTLSFWDFPNLEKAYLESTPSKRKDGIEVGQLGIDGGDRAHIITLAKEIANQKHSDIDSLLIAHKDKLIFESYYLRGRVDLPHPQASATKSYVSMALGRAIELGYLSMADLNKPIIHFLQQLDTSKMVKGADKITLHKALNMRSGIRLTRAQQDELAKQSEQMKGQAQVQTYLQHSPAISAQSQSFNYQNLDPKLVMQVLDAVVPGGAKAFIKTELLDKLGIEVYQWEDDVSGLPMAPYHSQMTSRNMLKWGQLVKNEGKWQGEQLISKEFMSKATQSHSTLGQDDIFFTGEHIINPGYGYYFWQADMQVGDKRYATTSAQGGGGQYIIIVNELDLIIVFTASTREERIMELTAQRILPAFI</sequence>
<evidence type="ECO:0000313" key="3">
    <source>
        <dbReference type="EMBL" id="OHU88777.1"/>
    </source>
</evidence>
<dbReference type="InterPro" id="IPR050789">
    <property type="entry name" value="Diverse_Enzym_Activities"/>
</dbReference>
<gene>
    <name evidence="3" type="ORF">BET10_18325</name>
</gene>
<dbReference type="InterPro" id="IPR012338">
    <property type="entry name" value="Beta-lactam/transpept-like"/>
</dbReference>
<dbReference type="STRING" id="1859457.BET10_18325"/>
<dbReference type="PANTHER" id="PTHR43283">
    <property type="entry name" value="BETA-LACTAMASE-RELATED"/>
    <property type="match status" value="1"/>
</dbReference>
<dbReference type="SUPFAM" id="SSF56601">
    <property type="entry name" value="beta-lactamase/transpeptidase-like"/>
    <property type="match status" value="1"/>
</dbReference>
<evidence type="ECO:0000313" key="4">
    <source>
        <dbReference type="Proteomes" id="UP000179786"/>
    </source>
</evidence>
<protein>
    <recommendedName>
        <fullName evidence="2">Beta-lactamase-related domain-containing protein</fullName>
    </recommendedName>
</protein>
<dbReference type="Gene3D" id="3.40.710.10">
    <property type="entry name" value="DD-peptidase/beta-lactamase superfamily"/>
    <property type="match status" value="1"/>
</dbReference>
<keyword evidence="4" id="KW-1185">Reference proteome</keyword>
<dbReference type="OrthoDB" id="9814204at2"/>
<dbReference type="Pfam" id="PF00144">
    <property type="entry name" value="Beta-lactamase"/>
    <property type="match status" value="1"/>
</dbReference>
<organism evidence="3 4">
    <name type="scientific">Pseudoalteromonas amylolytica</name>
    <dbReference type="NCBI Taxonomy" id="1859457"/>
    <lineage>
        <taxon>Bacteria</taxon>
        <taxon>Pseudomonadati</taxon>
        <taxon>Pseudomonadota</taxon>
        <taxon>Gammaproteobacteria</taxon>
        <taxon>Alteromonadales</taxon>
        <taxon>Pseudoalteromonadaceae</taxon>
        <taxon>Pseudoalteromonas</taxon>
    </lineage>
</organism>
<feature type="chain" id="PRO_5010189203" description="Beta-lactamase-related domain-containing protein" evidence="1">
    <location>
        <begin position="24"/>
        <end position="407"/>
    </location>
</feature>
<dbReference type="Proteomes" id="UP000179786">
    <property type="component" value="Unassembled WGS sequence"/>
</dbReference>
<evidence type="ECO:0000259" key="2">
    <source>
        <dbReference type="Pfam" id="PF00144"/>
    </source>
</evidence>
<dbReference type="InterPro" id="IPR001466">
    <property type="entry name" value="Beta-lactam-related"/>
</dbReference>
<name>A0A1S1MLA3_9GAMM</name>
<dbReference type="EMBL" id="MKJU01000030">
    <property type="protein sequence ID" value="OHU88777.1"/>
    <property type="molecule type" value="Genomic_DNA"/>
</dbReference>
<feature type="signal peptide" evidence="1">
    <location>
        <begin position="1"/>
        <end position="23"/>
    </location>
</feature>
<reference evidence="3 4" key="1">
    <citation type="submission" date="2016-09" db="EMBL/GenBank/DDBJ databases">
        <title>Pseudoalteromonas amylolytica sp. nov., isolated from the surface seawater.</title>
        <authorList>
            <person name="Wu Y.-H."/>
            <person name="Cheng H."/>
            <person name="Jin X.-B."/>
            <person name="Wang C.-S."/>
            <person name="Xu X.-W."/>
        </authorList>
    </citation>
    <scope>NUCLEOTIDE SEQUENCE [LARGE SCALE GENOMIC DNA]</scope>
    <source>
        <strain evidence="3 4">JW1</strain>
    </source>
</reference>
<comment type="caution">
    <text evidence="3">The sequence shown here is derived from an EMBL/GenBank/DDBJ whole genome shotgun (WGS) entry which is preliminary data.</text>
</comment>
<evidence type="ECO:0000256" key="1">
    <source>
        <dbReference type="SAM" id="SignalP"/>
    </source>
</evidence>
<dbReference type="AlphaFoldDB" id="A0A1S1MLA3"/>
<feature type="domain" description="Beta-lactamase-related" evidence="2">
    <location>
        <begin position="104"/>
        <end position="395"/>
    </location>
</feature>